<dbReference type="Proteomes" id="UP000548632">
    <property type="component" value="Unassembled WGS sequence"/>
</dbReference>
<dbReference type="Pfam" id="PF07282">
    <property type="entry name" value="Cas12f1-like_TNB"/>
    <property type="match status" value="1"/>
</dbReference>
<keyword evidence="1" id="KW-0238">DNA-binding</keyword>
<organism evidence="3 4">
    <name type="scientific">Thiospirillum jenense</name>
    <dbReference type="NCBI Taxonomy" id="1653858"/>
    <lineage>
        <taxon>Bacteria</taxon>
        <taxon>Pseudomonadati</taxon>
        <taxon>Pseudomonadota</taxon>
        <taxon>Gammaproteobacteria</taxon>
        <taxon>Chromatiales</taxon>
        <taxon>Chromatiaceae</taxon>
        <taxon>Thiospirillum</taxon>
    </lineage>
</organism>
<sequence length="118" mass="13080">MALPTFETQAMATKAHRKIRAKSVRAMLGYAFYRFGQRIETAAQRIGKTVLRVNEAFTSKTASWTSEIKQIGGAKTITSNGITVDLDINGARGVFLRTLVDTPSLRNRCTCVAYCEFL</sequence>
<name>A0A839HER5_9GAMM</name>
<reference evidence="3 4" key="1">
    <citation type="journal article" date="2020" name="Arch. Microbiol.">
        <title>The genome sequence of the giant phototrophic gammaproteobacterium Thiospirillum jenense gives insight into its physiological properties and phylogenetic relationships.</title>
        <authorList>
            <person name="Imhoff J.F."/>
            <person name="Meyer T.E."/>
            <person name="Kyndt J.A."/>
        </authorList>
    </citation>
    <scope>NUCLEOTIDE SEQUENCE [LARGE SCALE GENOMIC DNA]</scope>
    <source>
        <strain evidence="3 4">DSM 216</strain>
    </source>
</reference>
<dbReference type="PANTHER" id="PTHR36172:SF1">
    <property type="entry name" value="RESOLVASE-RELATED"/>
    <property type="match status" value="1"/>
</dbReference>
<dbReference type="GO" id="GO:0003677">
    <property type="term" value="F:DNA binding"/>
    <property type="evidence" value="ECO:0007669"/>
    <property type="project" value="UniProtKB-KW"/>
</dbReference>
<dbReference type="PANTHER" id="PTHR36172">
    <property type="match status" value="1"/>
</dbReference>
<evidence type="ECO:0000313" key="3">
    <source>
        <dbReference type="EMBL" id="MBB1126964.1"/>
    </source>
</evidence>
<dbReference type="InterPro" id="IPR051491">
    <property type="entry name" value="Recombinase/Transposase-rel"/>
</dbReference>
<evidence type="ECO:0000256" key="1">
    <source>
        <dbReference type="ARBA" id="ARBA00023125"/>
    </source>
</evidence>
<dbReference type="EMBL" id="JABVCQ010000031">
    <property type="protein sequence ID" value="MBB1126964.1"/>
    <property type="molecule type" value="Genomic_DNA"/>
</dbReference>
<keyword evidence="4" id="KW-1185">Reference proteome</keyword>
<dbReference type="AlphaFoldDB" id="A0A839HER5"/>
<gene>
    <name evidence="3" type="ORF">HUK38_12125</name>
</gene>
<proteinExistence type="predicted"/>
<evidence type="ECO:0000313" key="4">
    <source>
        <dbReference type="Proteomes" id="UP000548632"/>
    </source>
</evidence>
<feature type="domain" description="Cas12f1-like TNB" evidence="2">
    <location>
        <begin position="32"/>
        <end position="92"/>
    </location>
</feature>
<evidence type="ECO:0000259" key="2">
    <source>
        <dbReference type="Pfam" id="PF07282"/>
    </source>
</evidence>
<protein>
    <recommendedName>
        <fullName evidence="2">Cas12f1-like TNB domain-containing protein</fullName>
    </recommendedName>
</protein>
<comment type="caution">
    <text evidence="3">The sequence shown here is derived from an EMBL/GenBank/DDBJ whole genome shotgun (WGS) entry which is preliminary data.</text>
</comment>
<accession>A0A839HER5</accession>
<dbReference type="InterPro" id="IPR010095">
    <property type="entry name" value="Cas12f1-like_TNB"/>
</dbReference>